<reference evidence="2" key="1">
    <citation type="submission" date="2021-01" db="EMBL/GenBank/DDBJ databases">
        <authorList>
            <person name="Corre E."/>
            <person name="Pelletier E."/>
            <person name="Niang G."/>
            <person name="Scheremetjew M."/>
            <person name="Finn R."/>
            <person name="Kale V."/>
            <person name="Holt S."/>
            <person name="Cochrane G."/>
            <person name="Meng A."/>
            <person name="Brown T."/>
            <person name="Cohen L."/>
        </authorList>
    </citation>
    <scope>NUCLEOTIDE SEQUENCE</scope>
    <source>
        <strain evidence="2">CCMP3328</strain>
    </source>
</reference>
<organism evidence="2">
    <name type="scientific">Craspedostauros australis</name>
    <dbReference type="NCBI Taxonomy" id="1486917"/>
    <lineage>
        <taxon>Eukaryota</taxon>
        <taxon>Sar</taxon>
        <taxon>Stramenopiles</taxon>
        <taxon>Ochrophyta</taxon>
        <taxon>Bacillariophyta</taxon>
        <taxon>Bacillariophyceae</taxon>
        <taxon>Bacillariophycidae</taxon>
        <taxon>Naviculales</taxon>
        <taxon>Naviculaceae</taxon>
        <taxon>Craspedostauros</taxon>
    </lineage>
</organism>
<feature type="compositionally biased region" description="Acidic residues" evidence="1">
    <location>
        <begin position="217"/>
        <end position="229"/>
    </location>
</feature>
<evidence type="ECO:0000256" key="1">
    <source>
        <dbReference type="SAM" id="MobiDB-lite"/>
    </source>
</evidence>
<evidence type="ECO:0008006" key="3">
    <source>
        <dbReference type="Google" id="ProtNLM"/>
    </source>
</evidence>
<proteinExistence type="predicted"/>
<name>A0A7R9ZIV8_9STRA</name>
<accession>A0A7R9ZIV8</accession>
<feature type="region of interest" description="Disordered" evidence="1">
    <location>
        <begin position="215"/>
        <end position="242"/>
    </location>
</feature>
<dbReference type="AlphaFoldDB" id="A0A7R9ZIV8"/>
<protein>
    <recommendedName>
        <fullName evidence="3">Ankyrin repeat protein</fullName>
    </recommendedName>
</protein>
<sequence>MATISCHCPIISCHRAEIFGNEQKAQHILWILHQLRWTDEWLFQQQCCDRTNTFPIHHVLLTKCHARGMRGLCAARELVKVILEADPESASKKVCGRFALHMALENGWPCHDLLLAAHPDALNQPDPKSGLFPFQTAALYDWCRGVQPQMDDSSEDSSSIYVDDDMFDEIDDDSDENIVVVDFVGYAGFEADADVDDEDEHLPVTYGADFDMGESWMESDDEDDFDDDSVASNYDDNDHSINDAPVVNANPFGQLDIAFELLRANPQHAFAMRADDRPPMGGTQVGVRS</sequence>
<evidence type="ECO:0000313" key="2">
    <source>
        <dbReference type="EMBL" id="CAD8328139.1"/>
    </source>
</evidence>
<gene>
    <name evidence="2" type="ORF">CAUS1442_LOCUS234</name>
</gene>
<dbReference type="EMBL" id="HBEF01000356">
    <property type="protein sequence ID" value="CAD8328139.1"/>
    <property type="molecule type" value="Transcribed_RNA"/>
</dbReference>